<comment type="similarity">
    <text evidence="1">Belongs to the peptidase C15 family.</text>
</comment>
<dbReference type="OrthoDB" id="407146at2759"/>
<keyword evidence="4" id="KW-0788">Thiol protease</keyword>
<dbReference type="GO" id="GO:0006508">
    <property type="term" value="P:proteolysis"/>
    <property type="evidence" value="ECO:0007669"/>
    <property type="project" value="UniProtKB-KW"/>
</dbReference>
<dbReference type="GO" id="GO:0008234">
    <property type="term" value="F:cysteine-type peptidase activity"/>
    <property type="evidence" value="ECO:0007669"/>
    <property type="project" value="UniProtKB-KW"/>
</dbReference>
<evidence type="ECO:0000256" key="1">
    <source>
        <dbReference type="ARBA" id="ARBA00006641"/>
    </source>
</evidence>
<keyword evidence="3" id="KW-0378">Hydrolase</keyword>
<evidence type="ECO:0000256" key="4">
    <source>
        <dbReference type="ARBA" id="ARBA00022807"/>
    </source>
</evidence>
<evidence type="ECO:0000313" key="6">
    <source>
        <dbReference type="Proteomes" id="UP000294933"/>
    </source>
</evidence>
<dbReference type="Proteomes" id="UP000294933">
    <property type="component" value="Unassembled WGS sequence"/>
</dbReference>
<keyword evidence="6" id="KW-1185">Reference proteome</keyword>
<evidence type="ECO:0000256" key="2">
    <source>
        <dbReference type="ARBA" id="ARBA00022670"/>
    </source>
</evidence>
<dbReference type="PANTHER" id="PTHR23402:SF1">
    <property type="entry name" value="PYROGLUTAMYL-PEPTIDASE I"/>
    <property type="match status" value="1"/>
</dbReference>
<protein>
    <submittedName>
        <fullName evidence="5">Peptidase C15, pyroglutamyl peptidase I-like protein</fullName>
    </submittedName>
</protein>
<evidence type="ECO:0000313" key="5">
    <source>
        <dbReference type="EMBL" id="TDL21721.1"/>
    </source>
</evidence>
<proteinExistence type="inferred from homology"/>
<dbReference type="PANTHER" id="PTHR23402">
    <property type="entry name" value="PROTEASE FAMILY C15 PYROGLUTAMYL-PEPTIDASE I-RELATED"/>
    <property type="match status" value="1"/>
</dbReference>
<reference evidence="5 6" key="1">
    <citation type="submission" date="2018-06" db="EMBL/GenBank/DDBJ databases">
        <title>A transcriptomic atlas of mushroom development highlights an independent origin of complex multicellularity.</title>
        <authorList>
            <consortium name="DOE Joint Genome Institute"/>
            <person name="Krizsan K."/>
            <person name="Almasi E."/>
            <person name="Merenyi Z."/>
            <person name="Sahu N."/>
            <person name="Viragh M."/>
            <person name="Koszo T."/>
            <person name="Mondo S."/>
            <person name="Kiss B."/>
            <person name="Balint B."/>
            <person name="Kues U."/>
            <person name="Barry K."/>
            <person name="Hegedus J.C."/>
            <person name="Henrissat B."/>
            <person name="Johnson J."/>
            <person name="Lipzen A."/>
            <person name="Ohm R."/>
            <person name="Nagy I."/>
            <person name="Pangilinan J."/>
            <person name="Yan J."/>
            <person name="Xiong Y."/>
            <person name="Grigoriev I.V."/>
            <person name="Hibbett D.S."/>
            <person name="Nagy L.G."/>
        </authorList>
    </citation>
    <scope>NUCLEOTIDE SEQUENCE [LARGE SCALE GENOMIC DNA]</scope>
    <source>
        <strain evidence="5 6">SZMC22713</strain>
    </source>
</reference>
<name>A0A4Y7Q314_9AGAM</name>
<dbReference type="EMBL" id="ML170179">
    <property type="protein sequence ID" value="TDL21721.1"/>
    <property type="molecule type" value="Genomic_DNA"/>
</dbReference>
<dbReference type="AlphaFoldDB" id="A0A4Y7Q314"/>
<keyword evidence="2" id="KW-0645">Protease</keyword>
<dbReference type="InterPro" id="IPR036440">
    <property type="entry name" value="Peptidase_C15-like_sf"/>
</dbReference>
<dbReference type="STRING" id="50990.A0A4Y7Q314"/>
<organism evidence="5 6">
    <name type="scientific">Rickenella mellea</name>
    <dbReference type="NCBI Taxonomy" id="50990"/>
    <lineage>
        <taxon>Eukaryota</taxon>
        <taxon>Fungi</taxon>
        <taxon>Dikarya</taxon>
        <taxon>Basidiomycota</taxon>
        <taxon>Agaricomycotina</taxon>
        <taxon>Agaricomycetes</taxon>
        <taxon>Hymenochaetales</taxon>
        <taxon>Rickenellaceae</taxon>
        <taxon>Rickenella</taxon>
    </lineage>
</organism>
<accession>A0A4Y7Q314</accession>
<sequence>MYRVLVTGFGPFGGYSKNPSWLAVSPLHNTVLQPEPISAPITHGAQEILPPAKGKRPARAIHITALQVPVTYSDVLSIVPGVHARPPILPSSTDLFPQPPSGGYDFVLHVGVAPSGTLRIERLAHKLGYGLPDADNKMPPDLNGIYTTFGDEMKTTIKTEKLADYLRESGSREVVESNDPGRYLCDFIYYCSLCEAHKTRAMSASKKAALVLFLHCSPLNQPHSSEEVTQAIKLIVEWISRQ</sequence>
<dbReference type="SUPFAM" id="SSF53182">
    <property type="entry name" value="Pyrrolidone carboxyl peptidase (pyroglutamate aminopeptidase)"/>
    <property type="match status" value="1"/>
</dbReference>
<evidence type="ECO:0000256" key="3">
    <source>
        <dbReference type="ARBA" id="ARBA00022801"/>
    </source>
</evidence>
<gene>
    <name evidence="5" type="ORF">BD410DRAFT_724007</name>
</gene>
<dbReference type="InterPro" id="IPR016125">
    <property type="entry name" value="Peptidase_C15-like"/>
</dbReference>
<dbReference type="VEuPathDB" id="FungiDB:BD410DRAFT_724007"/>
<dbReference type="Gene3D" id="3.40.630.20">
    <property type="entry name" value="Peptidase C15, pyroglutamyl peptidase I-like"/>
    <property type="match status" value="1"/>
</dbReference>